<name>A0A2M3ZR62_9DIPT</name>
<keyword evidence="1" id="KW-0732">Signal</keyword>
<protein>
    <submittedName>
        <fullName evidence="2">Putative secreted peptide</fullName>
    </submittedName>
</protein>
<accession>A0A2M3ZR62</accession>
<feature type="signal peptide" evidence="1">
    <location>
        <begin position="1"/>
        <end position="15"/>
    </location>
</feature>
<proteinExistence type="predicted"/>
<reference evidence="2" key="1">
    <citation type="submission" date="2018-01" db="EMBL/GenBank/DDBJ databases">
        <title>An insight into the sialome of Amazonian anophelines.</title>
        <authorList>
            <person name="Ribeiro J.M."/>
            <person name="Scarpassa V."/>
            <person name="Calvo E."/>
        </authorList>
    </citation>
    <scope>NUCLEOTIDE SEQUENCE</scope>
    <source>
        <tissue evidence="2">Salivary glands</tissue>
    </source>
</reference>
<dbReference type="AlphaFoldDB" id="A0A2M3ZR62"/>
<evidence type="ECO:0000313" key="2">
    <source>
        <dbReference type="EMBL" id="MBW30985.1"/>
    </source>
</evidence>
<evidence type="ECO:0000256" key="1">
    <source>
        <dbReference type="SAM" id="SignalP"/>
    </source>
</evidence>
<sequence length="150" mass="16381">MSLRSVSLILPRAFAFVPLPFCRLYQSTALFSISEAACLLSWPRCSVTRADTTPGRYRASPSDSSVSIAAFRFPATSCNCTIANRTWSSSIVRSRGNRFAYCSSASIASRYFLSLASWATRTSCAWNSRSGWASANRAASRAHSVGWLAK</sequence>
<organism evidence="2">
    <name type="scientific">Anopheles braziliensis</name>
    <dbReference type="NCBI Taxonomy" id="58242"/>
    <lineage>
        <taxon>Eukaryota</taxon>
        <taxon>Metazoa</taxon>
        <taxon>Ecdysozoa</taxon>
        <taxon>Arthropoda</taxon>
        <taxon>Hexapoda</taxon>
        <taxon>Insecta</taxon>
        <taxon>Pterygota</taxon>
        <taxon>Neoptera</taxon>
        <taxon>Endopterygota</taxon>
        <taxon>Diptera</taxon>
        <taxon>Nematocera</taxon>
        <taxon>Culicoidea</taxon>
        <taxon>Culicidae</taxon>
        <taxon>Anophelinae</taxon>
        <taxon>Anopheles</taxon>
    </lineage>
</organism>
<dbReference type="EMBL" id="GGFM01010234">
    <property type="protein sequence ID" value="MBW30985.1"/>
    <property type="molecule type" value="Transcribed_RNA"/>
</dbReference>
<feature type="chain" id="PRO_5014869544" evidence="1">
    <location>
        <begin position="16"/>
        <end position="150"/>
    </location>
</feature>